<dbReference type="InterPro" id="IPR018357">
    <property type="entry name" value="Hexapep_transf_CS"/>
</dbReference>
<comment type="caution">
    <text evidence="5">The sequence shown here is derived from an EMBL/GenBank/DDBJ whole genome shotgun (WGS) entry which is preliminary data.</text>
</comment>
<evidence type="ECO:0000313" key="6">
    <source>
        <dbReference type="Proteomes" id="UP001549313"/>
    </source>
</evidence>
<comment type="similarity">
    <text evidence="1">Belongs to the transferase hexapeptide repeat family.</text>
</comment>
<evidence type="ECO:0000256" key="3">
    <source>
        <dbReference type="ARBA" id="ARBA00022737"/>
    </source>
</evidence>
<keyword evidence="6" id="KW-1185">Reference proteome</keyword>
<keyword evidence="2" id="KW-0808">Transferase</keyword>
<dbReference type="Proteomes" id="UP001549313">
    <property type="component" value="Unassembled WGS sequence"/>
</dbReference>
<dbReference type="InterPro" id="IPR011004">
    <property type="entry name" value="Trimer_LpxA-like_sf"/>
</dbReference>
<sequence>MNNPFDAGYYLSDELRTFGFRSVGDNVKVAKDCSLVGLGNIDLGDHVRIDSYASIVAVSGFVRIGRYVHIGGGAYIGGAGGVTMEDFAGLSGGVSLYSASDDYTGRAMTNPTVPAAYTAVKRAPIVLNRHVIIGSGSIVLPGCTIGEGSAVGALSMVNKSLEPWGIYSGAPCRKLAPRKQDLLEKEALLMAASGDRT</sequence>
<evidence type="ECO:0000313" key="5">
    <source>
        <dbReference type="EMBL" id="MET4682277.1"/>
    </source>
</evidence>
<dbReference type="RefSeq" id="WP_354087234.1">
    <property type="nucleotide sequence ID" value="NZ_JBEPTF010000001.1"/>
</dbReference>
<dbReference type="PANTHER" id="PTHR43300">
    <property type="entry name" value="ACETYLTRANSFERASE"/>
    <property type="match status" value="1"/>
</dbReference>
<dbReference type="PANTHER" id="PTHR43300:SF12">
    <property type="entry name" value="CHLORAMPHENICOL ACETYLTRANSFERASE"/>
    <property type="match status" value="1"/>
</dbReference>
<name>A0ABV2R6W1_9CAUL</name>
<evidence type="ECO:0000256" key="1">
    <source>
        <dbReference type="ARBA" id="ARBA00007274"/>
    </source>
</evidence>
<organism evidence="5 6">
    <name type="scientific">Brevundimonas faecalis</name>
    <dbReference type="NCBI Taxonomy" id="947378"/>
    <lineage>
        <taxon>Bacteria</taxon>
        <taxon>Pseudomonadati</taxon>
        <taxon>Pseudomonadota</taxon>
        <taxon>Alphaproteobacteria</taxon>
        <taxon>Caulobacterales</taxon>
        <taxon>Caulobacteraceae</taxon>
        <taxon>Brevundimonas</taxon>
    </lineage>
</organism>
<proteinExistence type="inferred from homology"/>
<accession>A0ABV2R6W1</accession>
<dbReference type="EMBL" id="JBEPTF010000001">
    <property type="protein sequence ID" value="MET4682277.1"/>
    <property type="molecule type" value="Genomic_DNA"/>
</dbReference>
<evidence type="ECO:0000256" key="4">
    <source>
        <dbReference type="ARBA" id="ARBA00023315"/>
    </source>
</evidence>
<keyword evidence="4" id="KW-0012">Acyltransferase</keyword>
<evidence type="ECO:0000256" key="2">
    <source>
        <dbReference type="ARBA" id="ARBA00022679"/>
    </source>
</evidence>
<gene>
    <name evidence="5" type="ORF">ABIE19_000186</name>
</gene>
<dbReference type="SUPFAM" id="SSF51161">
    <property type="entry name" value="Trimeric LpxA-like enzymes"/>
    <property type="match status" value="1"/>
</dbReference>
<dbReference type="PROSITE" id="PS00101">
    <property type="entry name" value="HEXAPEP_TRANSFERASES"/>
    <property type="match status" value="1"/>
</dbReference>
<dbReference type="InterPro" id="IPR050179">
    <property type="entry name" value="Trans_hexapeptide_repeat"/>
</dbReference>
<dbReference type="CDD" id="cd04647">
    <property type="entry name" value="LbH_MAT_like"/>
    <property type="match status" value="1"/>
</dbReference>
<reference evidence="5 6" key="1">
    <citation type="submission" date="2024-06" db="EMBL/GenBank/DDBJ databases">
        <title>Sorghum-associated microbial communities from plants grown in Nebraska, USA.</title>
        <authorList>
            <person name="Schachtman D."/>
        </authorList>
    </citation>
    <scope>NUCLEOTIDE SEQUENCE [LARGE SCALE GENOMIC DNA]</scope>
    <source>
        <strain evidence="5 6">2814</strain>
    </source>
</reference>
<protein>
    <submittedName>
        <fullName evidence="5">Acetyltransferase-like isoleucine patch superfamily enzyme</fullName>
    </submittedName>
</protein>
<keyword evidence="3" id="KW-0677">Repeat</keyword>
<dbReference type="Gene3D" id="2.160.10.10">
    <property type="entry name" value="Hexapeptide repeat proteins"/>
    <property type="match status" value="1"/>
</dbReference>